<evidence type="ECO:0000256" key="2">
    <source>
        <dbReference type="SAM" id="MobiDB-lite"/>
    </source>
</evidence>
<sequence>MSTVEKLKPSTTEKPKPEKPADISDFESVKKKKRLWEARRADTSSVLADALELVRESQLSDAEIDELRSITNDEKTLLKTVSDLFTRLRNNNQEIEELRELIGQIKQKLGEE</sequence>
<evidence type="ECO:0000313" key="4">
    <source>
        <dbReference type="Proteomes" id="UP000178911"/>
    </source>
</evidence>
<protein>
    <submittedName>
        <fullName evidence="3">Uncharacterized protein</fullName>
    </submittedName>
</protein>
<feature type="coiled-coil region" evidence="1">
    <location>
        <begin position="81"/>
        <end position="108"/>
    </location>
</feature>
<dbReference type="AlphaFoldDB" id="A0A1F8GGZ0"/>
<keyword evidence="1" id="KW-0175">Coiled coil</keyword>
<gene>
    <name evidence="3" type="ORF">A3A13_02715</name>
</gene>
<proteinExistence type="predicted"/>
<feature type="compositionally biased region" description="Basic and acidic residues" evidence="2">
    <location>
        <begin position="1"/>
        <end position="22"/>
    </location>
</feature>
<dbReference type="Proteomes" id="UP000178911">
    <property type="component" value="Unassembled WGS sequence"/>
</dbReference>
<dbReference type="EMBL" id="MGKJ01000014">
    <property type="protein sequence ID" value="OGN23966.1"/>
    <property type="molecule type" value="Genomic_DNA"/>
</dbReference>
<feature type="region of interest" description="Disordered" evidence="2">
    <location>
        <begin position="1"/>
        <end position="24"/>
    </location>
</feature>
<organism evidence="3 4">
    <name type="scientific">Candidatus Yanofskybacteria bacterium RIFCSPLOWO2_01_FULL_43_22</name>
    <dbReference type="NCBI Taxonomy" id="1802695"/>
    <lineage>
        <taxon>Bacteria</taxon>
        <taxon>Candidatus Yanofskyibacteriota</taxon>
    </lineage>
</organism>
<dbReference type="STRING" id="1802695.A3A13_02715"/>
<reference evidence="3 4" key="1">
    <citation type="journal article" date="2016" name="Nat. Commun.">
        <title>Thousands of microbial genomes shed light on interconnected biogeochemical processes in an aquifer system.</title>
        <authorList>
            <person name="Anantharaman K."/>
            <person name="Brown C.T."/>
            <person name="Hug L.A."/>
            <person name="Sharon I."/>
            <person name="Castelle C.J."/>
            <person name="Probst A.J."/>
            <person name="Thomas B.C."/>
            <person name="Singh A."/>
            <person name="Wilkins M.J."/>
            <person name="Karaoz U."/>
            <person name="Brodie E.L."/>
            <person name="Williams K.H."/>
            <person name="Hubbard S.S."/>
            <person name="Banfield J.F."/>
        </authorList>
    </citation>
    <scope>NUCLEOTIDE SEQUENCE [LARGE SCALE GENOMIC DNA]</scope>
</reference>
<accession>A0A1F8GGZ0</accession>
<name>A0A1F8GGZ0_9BACT</name>
<evidence type="ECO:0000313" key="3">
    <source>
        <dbReference type="EMBL" id="OGN23966.1"/>
    </source>
</evidence>
<evidence type="ECO:0000256" key="1">
    <source>
        <dbReference type="SAM" id="Coils"/>
    </source>
</evidence>
<comment type="caution">
    <text evidence="3">The sequence shown here is derived from an EMBL/GenBank/DDBJ whole genome shotgun (WGS) entry which is preliminary data.</text>
</comment>